<proteinExistence type="predicted"/>
<accession>A0A840R348</accession>
<evidence type="ECO:0000313" key="3">
    <source>
        <dbReference type="EMBL" id="MBB5187197.1"/>
    </source>
</evidence>
<dbReference type="Pfam" id="PF07238">
    <property type="entry name" value="PilZ"/>
    <property type="match status" value="1"/>
</dbReference>
<feature type="coiled-coil region" evidence="1">
    <location>
        <begin position="94"/>
        <end position="121"/>
    </location>
</feature>
<dbReference type="Proteomes" id="UP000536640">
    <property type="component" value="Unassembled WGS sequence"/>
</dbReference>
<evidence type="ECO:0000313" key="4">
    <source>
        <dbReference type="Proteomes" id="UP000536640"/>
    </source>
</evidence>
<dbReference type="AlphaFoldDB" id="A0A840R348"/>
<organism evidence="3 4">
    <name type="scientific">Zhongshania antarctica</name>
    <dbReference type="NCBI Taxonomy" id="641702"/>
    <lineage>
        <taxon>Bacteria</taxon>
        <taxon>Pseudomonadati</taxon>
        <taxon>Pseudomonadota</taxon>
        <taxon>Gammaproteobacteria</taxon>
        <taxon>Cellvibrionales</taxon>
        <taxon>Spongiibacteraceae</taxon>
        <taxon>Zhongshania</taxon>
    </lineage>
</organism>
<feature type="domain" description="PilZ" evidence="2">
    <location>
        <begin position="2"/>
        <end position="88"/>
    </location>
</feature>
<dbReference type="SUPFAM" id="SSF141371">
    <property type="entry name" value="PilZ domain-like"/>
    <property type="match status" value="1"/>
</dbReference>
<keyword evidence="4" id="KW-1185">Reference proteome</keyword>
<keyword evidence="1" id="KW-0175">Coiled coil</keyword>
<dbReference type="Gene3D" id="2.40.10.220">
    <property type="entry name" value="predicted glycosyltransferase like domains"/>
    <property type="match status" value="1"/>
</dbReference>
<comment type="caution">
    <text evidence="3">The sequence shown here is derived from an EMBL/GenBank/DDBJ whole genome shotgun (WGS) entry which is preliminary data.</text>
</comment>
<protein>
    <recommendedName>
        <fullName evidence="2">PilZ domain-containing protein</fullName>
    </recommendedName>
</protein>
<dbReference type="InterPro" id="IPR009875">
    <property type="entry name" value="PilZ_domain"/>
</dbReference>
<reference evidence="3 4" key="1">
    <citation type="submission" date="2020-08" db="EMBL/GenBank/DDBJ databases">
        <title>Genomic Encyclopedia of Type Strains, Phase IV (KMG-IV): sequencing the most valuable type-strain genomes for metagenomic binning, comparative biology and taxonomic classification.</title>
        <authorList>
            <person name="Goeker M."/>
        </authorList>
    </citation>
    <scope>NUCLEOTIDE SEQUENCE [LARGE SCALE GENOMIC DNA]</scope>
    <source>
        <strain evidence="3 4">DSM 25701</strain>
    </source>
</reference>
<evidence type="ECO:0000259" key="2">
    <source>
        <dbReference type="Pfam" id="PF07238"/>
    </source>
</evidence>
<evidence type="ECO:0000256" key="1">
    <source>
        <dbReference type="SAM" id="Coils"/>
    </source>
</evidence>
<sequence>MREFVRHPSDIPLDVKILSEAGARHAHMHDVSMAGLSCLVAREIKAGSRVEFYVPSISEESSGRGTVVWCRPQREKYQLGIQFHAGKDVFRARMVEQLCQIEHYRREVEQFESRILNSEEAAAEWISLYAADFDRLFPLE</sequence>
<name>A0A840R348_9GAMM</name>
<dbReference type="RefSeq" id="WP_184461996.1">
    <property type="nucleotide sequence ID" value="NZ_JACHHW010000004.1"/>
</dbReference>
<dbReference type="GO" id="GO:0035438">
    <property type="term" value="F:cyclic-di-GMP binding"/>
    <property type="evidence" value="ECO:0007669"/>
    <property type="project" value="InterPro"/>
</dbReference>
<gene>
    <name evidence="3" type="ORF">HNQ57_001466</name>
</gene>
<dbReference type="EMBL" id="JACHHW010000004">
    <property type="protein sequence ID" value="MBB5187197.1"/>
    <property type="molecule type" value="Genomic_DNA"/>
</dbReference>